<dbReference type="GO" id="GO:0005829">
    <property type="term" value="C:cytosol"/>
    <property type="evidence" value="ECO:0007669"/>
    <property type="project" value="TreeGrafter"/>
</dbReference>
<keyword evidence="2" id="KW-0808">Transferase</keyword>
<sequence>MRIAFLVNRDVESNLTLNLLLPEIHESTVGIFLSESVGAGRQVPRLLGQLALIEQDFFNALPAGAIGSSDPLGSGHRFGFAELQQRFGVPVRVLPSVRDPAGLHMLRDAGADLFVSIRFGQILSNEALVIPSRGVLNLHSGLLPHYRGVLATFRALLNGDPEIGCTLHWIDSPGIDVGRIIETARVAVEKERSLLWHILSLYQPGAGLIMNAIRRLECGEPVAGTPQDPSAGAYYSFPSEEDLMRFTTLGWRLFDREDVWELFESYGLALRTRTL</sequence>
<dbReference type="InterPro" id="IPR036477">
    <property type="entry name" value="Formyl_transf_N_sf"/>
</dbReference>
<dbReference type="EMBL" id="MSCT01000010">
    <property type="protein sequence ID" value="OLF53913.1"/>
    <property type="molecule type" value="Genomic_DNA"/>
</dbReference>
<dbReference type="PANTHER" id="PTHR11138:SF5">
    <property type="entry name" value="METHIONYL-TRNA FORMYLTRANSFERASE, MITOCHONDRIAL"/>
    <property type="match status" value="1"/>
</dbReference>
<evidence type="ECO:0000313" key="2">
    <source>
        <dbReference type="EMBL" id="OLF53913.1"/>
    </source>
</evidence>
<dbReference type="Gene3D" id="3.40.50.12230">
    <property type="match status" value="1"/>
</dbReference>
<reference evidence="2 3" key="1">
    <citation type="submission" date="2016-12" db="EMBL/GenBank/DDBJ databases">
        <authorList>
            <person name="Song W.-J."/>
            <person name="Kurnit D.M."/>
        </authorList>
    </citation>
    <scope>NUCLEOTIDE SEQUENCE [LARGE SCALE GENOMIC DNA]</scope>
    <source>
        <strain evidence="2 3">PCL1601</strain>
    </source>
</reference>
<accession>A0A1Q8EQ44</accession>
<comment type="caution">
    <text evidence="2">The sequence shown here is derived from an EMBL/GenBank/DDBJ whole genome shotgun (WGS) entry which is preliminary data.</text>
</comment>
<name>A0A1Q8EQ44_9PSED</name>
<dbReference type="Pfam" id="PF00551">
    <property type="entry name" value="Formyl_trans_N"/>
    <property type="match status" value="1"/>
</dbReference>
<dbReference type="CDD" id="cd08653">
    <property type="entry name" value="FMT_core_like_3"/>
    <property type="match status" value="1"/>
</dbReference>
<dbReference type="PANTHER" id="PTHR11138">
    <property type="entry name" value="METHIONYL-TRNA FORMYLTRANSFERASE"/>
    <property type="match status" value="1"/>
</dbReference>
<dbReference type="Proteomes" id="UP000185578">
    <property type="component" value="Unassembled WGS sequence"/>
</dbReference>
<organism evidence="2 3">
    <name type="scientific">Pseudomonas chlororaphis</name>
    <dbReference type="NCBI Taxonomy" id="587753"/>
    <lineage>
        <taxon>Bacteria</taxon>
        <taxon>Pseudomonadati</taxon>
        <taxon>Pseudomonadota</taxon>
        <taxon>Gammaproteobacteria</taxon>
        <taxon>Pseudomonadales</taxon>
        <taxon>Pseudomonadaceae</taxon>
        <taxon>Pseudomonas</taxon>
    </lineage>
</organism>
<evidence type="ECO:0000259" key="1">
    <source>
        <dbReference type="Pfam" id="PF00551"/>
    </source>
</evidence>
<gene>
    <name evidence="2" type="ORF">BTN82_12695</name>
</gene>
<dbReference type="AlphaFoldDB" id="A0A1Q8EQ44"/>
<feature type="domain" description="Formyl transferase N-terminal" evidence="1">
    <location>
        <begin position="97"/>
        <end position="192"/>
    </location>
</feature>
<evidence type="ECO:0000313" key="3">
    <source>
        <dbReference type="Proteomes" id="UP000185578"/>
    </source>
</evidence>
<dbReference type="InterPro" id="IPR002376">
    <property type="entry name" value="Formyl_transf_N"/>
</dbReference>
<proteinExistence type="predicted"/>
<protein>
    <submittedName>
        <fullName evidence="2">Formyl transferase</fullName>
    </submittedName>
</protein>
<dbReference type="SUPFAM" id="SSF53328">
    <property type="entry name" value="Formyltransferase"/>
    <property type="match status" value="1"/>
</dbReference>
<dbReference type="OrthoDB" id="467573at2"/>
<dbReference type="GO" id="GO:0004479">
    <property type="term" value="F:methionyl-tRNA formyltransferase activity"/>
    <property type="evidence" value="ECO:0007669"/>
    <property type="project" value="TreeGrafter"/>
</dbReference>